<name>A0ABN4JUH4_9BACL</name>
<proteinExistence type="predicted"/>
<dbReference type="Pfam" id="PF17428">
    <property type="entry name" value="DUF5412"/>
    <property type="match status" value="1"/>
</dbReference>
<feature type="transmembrane region" description="Helical" evidence="1">
    <location>
        <begin position="15"/>
        <end position="37"/>
    </location>
</feature>
<dbReference type="InterPro" id="IPR035406">
    <property type="entry name" value="DUF5412"/>
</dbReference>
<protein>
    <recommendedName>
        <fullName evidence="4">DUF5412 domain-containing protein</fullName>
    </recommendedName>
</protein>
<gene>
    <name evidence="2" type="ORF">AUO94_08235</name>
</gene>
<evidence type="ECO:0000313" key="3">
    <source>
        <dbReference type="Proteomes" id="UP000065533"/>
    </source>
</evidence>
<keyword evidence="3" id="KW-1185">Reference proteome</keyword>
<keyword evidence="1" id="KW-0472">Membrane</keyword>
<accession>A0ABN4JUH4</accession>
<dbReference type="Proteomes" id="UP000065533">
    <property type="component" value="Chromosome"/>
</dbReference>
<sequence>MNVINQEVLNMKKGLVIGVASSIVIAALFGYVVYWAFFDMQRLPEGEFLTESVSPNGAYTIRAYVTNGGATVAYAIRGELVFNEENKKDENIYWNYREDSATIQWVDEDTVDINGHLLRVPKEKYDFRNEQ</sequence>
<reference evidence="2" key="1">
    <citation type="submission" date="2016-01" db="EMBL/GenBank/DDBJ databases">
        <title>Complete genome of Planococcus kocurri type strain.</title>
        <authorList>
            <person name="See-Too W.S."/>
        </authorList>
    </citation>
    <scope>NUCLEOTIDE SEQUENCE [LARGE SCALE GENOMIC DNA]</scope>
    <source>
        <strain evidence="2">ATCC 43650</strain>
    </source>
</reference>
<organism evidence="2 3">
    <name type="scientific">Planococcus kocurii</name>
    <dbReference type="NCBI Taxonomy" id="1374"/>
    <lineage>
        <taxon>Bacteria</taxon>
        <taxon>Bacillati</taxon>
        <taxon>Bacillota</taxon>
        <taxon>Bacilli</taxon>
        <taxon>Bacillales</taxon>
        <taxon>Caryophanaceae</taxon>
        <taxon>Planococcus</taxon>
    </lineage>
</organism>
<dbReference type="EMBL" id="CP013661">
    <property type="protein sequence ID" value="ALS78650.1"/>
    <property type="molecule type" value="Genomic_DNA"/>
</dbReference>
<keyword evidence="1" id="KW-0812">Transmembrane</keyword>
<evidence type="ECO:0008006" key="4">
    <source>
        <dbReference type="Google" id="ProtNLM"/>
    </source>
</evidence>
<evidence type="ECO:0000256" key="1">
    <source>
        <dbReference type="SAM" id="Phobius"/>
    </source>
</evidence>
<evidence type="ECO:0000313" key="2">
    <source>
        <dbReference type="EMBL" id="ALS78650.1"/>
    </source>
</evidence>
<keyword evidence="1" id="KW-1133">Transmembrane helix</keyword>